<sequence length="266" mass="29563">MRQFVEIDASPLAYLDEGRGPAILFGHGYLMDAEVWRPQLEALKGRYRCIVPELWGHGQSGPLPAANGNLTDLAGQMLALMDRLGIEEFVLVGQGLGGCWGVELAKLAPARLRGLVLLNCFVGWEPQVSGTRYQGWFDEMEAARRVPSVIAAEWTGRYLAHQPAPLLQQAMMTRLDQWPPERIDSLVRLGRHWVGREDRIEWLQYLSQPSLIIMGCEDGMHPVLEGYLMAEELGCPLREIPGAGHLASLERPEAVTTALEAFLAVL</sequence>
<dbReference type="GO" id="GO:0016787">
    <property type="term" value="F:hydrolase activity"/>
    <property type="evidence" value="ECO:0007669"/>
    <property type="project" value="UniProtKB-KW"/>
</dbReference>
<dbReference type="SUPFAM" id="SSF53474">
    <property type="entry name" value="alpha/beta-Hydrolases"/>
    <property type="match status" value="1"/>
</dbReference>
<dbReference type="Gene3D" id="3.40.50.1820">
    <property type="entry name" value="alpha/beta hydrolase"/>
    <property type="match status" value="1"/>
</dbReference>
<evidence type="ECO:0000313" key="3">
    <source>
        <dbReference type="Proteomes" id="UP001630969"/>
    </source>
</evidence>
<dbReference type="Proteomes" id="UP001630969">
    <property type="component" value="Unassembled WGS sequence"/>
</dbReference>
<dbReference type="RefSeq" id="WP_041996615.1">
    <property type="nucleotide sequence ID" value="NZ_CDBT01000020.1"/>
</dbReference>
<evidence type="ECO:0000313" key="2">
    <source>
        <dbReference type="EMBL" id="MFM4893620.1"/>
    </source>
</evidence>
<protein>
    <submittedName>
        <fullName evidence="2">Alpha/beta fold hydrolase</fullName>
    </submittedName>
</protein>
<dbReference type="InterPro" id="IPR000639">
    <property type="entry name" value="Epox_hydrolase-like"/>
</dbReference>
<comment type="caution">
    <text evidence="2">The sequence shown here is derived from an EMBL/GenBank/DDBJ whole genome shotgun (WGS) entry which is preliminary data.</text>
</comment>
<dbReference type="InterPro" id="IPR000073">
    <property type="entry name" value="AB_hydrolase_1"/>
</dbReference>
<proteinExistence type="predicted"/>
<evidence type="ECO:0000259" key="1">
    <source>
        <dbReference type="Pfam" id="PF00561"/>
    </source>
</evidence>
<dbReference type="PANTHER" id="PTHR43798">
    <property type="entry name" value="MONOACYLGLYCEROL LIPASE"/>
    <property type="match status" value="1"/>
</dbReference>
<organism evidence="2 3">
    <name type="scientific">Aeromonas bivalvium</name>
    <dbReference type="NCBI Taxonomy" id="440079"/>
    <lineage>
        <taxon>Bacteria</taxon>
        <taxon>Pseudomonadati</taxon>
        <taxon>Pseudomonadota</taxon>
        <taxon>Gammaproteobacteria</taxon>
        <taxon>Aeromonadales</taxon>
        <taxon>Aeromonadaceae</taxon>
        <taxon>Aeromonas</taxon>
    </lineage>
</organism>
<dbReference type="InterPro" id="IPR050266">
    <property type="entry name" value="AB_hydrolase_sf"/>
</dbReference>
<accession>A0ABW9GTM4</accession>
<keyword evidence="3" id="KW-1185">Reference proteome</keyword>
<name>A0ABW9GTM4_9GAMM</name>
<dbReference type="PANTHER" id="PTHR43798:SF29">
    <property type="entry name" value="AB HYDROLASE-1 DOMAIN-CONTAINING PROTEIN"/>
    <property type="match status" value="1"/>
</dbReference>
<gene>
    <name evidence="2" type="ORF">ACEUDJ_12170</name>
</gene>
<keyword evidence="2" id="KW-0378">Hydrolase</keyword>
<dbReference type="Pfam" id="PF00561">
    <property type="entry name" value="Abhydrolase_1"/>
    <property type="match status" value="1"/>
</dbReference>
<dbReference type="GeneID" id="97220867"/>
<dbReference type="PRINTS" id="PR00111">
    <property type="entry name" value="ABHYDROLASE"/>
</dbReference>
<feature type="domain" description="AB hydrolase-1" evidence="1">
    <location>
        <begin position="21"/>
        <end position="252"/>
    </location>
</feature>
<dbReference type="InterPro" id="IPR029058">
    <property type="entry name" value="AB_hydrolase_fold"/>
</dbReference>
<dbReference type="PRINTS" id="PR00412">
    <property type="entry name" value="EPOXHYDRLASE"/>
</dbReference>
<reference evidence="2 3" key="1">
    <citation type="submission" date="2024-09" db="EMBL/GenBank/DDBJ databases">
        <title>Aeromonas strains Genome sequencing and assembly.</title>
        <authorList>
            <person name="Hu X."/>
            <person name="Tang B."/>
        </authorList>
    </citation>
    <scope>NUCLEOTIDE SEQUENCE [LARGE SCALE GENOMIC DNA]</scope>
    <source>
        <strain evidence="2 3">NB23SCDHY001</strain>
    </source>
</reference>
<dbReference type="EMBL" id="JBGXBU010000004">
    <property type="protein sequence ID" value="MFM4893620.1"/>
    <property type="molecule type" value="Genomic_DNA"/>
</dbReference>